<sequence length="269" mass="32422">MGYVNYEAWQEFSDHDITYVTREKRKCRYETLETREIPEEDRDSVISDETVKLSWRRRWKRPMTGEELSHRRGRRPKSGVVLVSESRSGRHKCRRITKWKDKRDEGTITFLTNDLDTPASVLCEVYRRRWQIETLFKRLKQNFPLKHFLGDNRNAIQIQIWTSMIAWLLMQVIKRQTRRKWSLSNLMTAVHILLNSYTGLYDFLDHPEGQWLKIIEARQKSASAYQELALFPPQSPPFSRIKRRPLIYRELHMKKRWIELLSDSNIINQ</sequence>
<comment type="caution">
    <text evidence="2">The sequence shown here is derived from an EMBL/GenBank/DDBJ whole genome shotgun (WGS) entry which is preliminary data.</text>
</comment>
<dbReference type="Proteomes" id="UP000029578">
    <property type="component" value="Unassembled WGS sequence"/>
</dbReference>
<dbReference type="InterPro" id="IPR002559">
    <property type="entry name" value="Transposase_11"/>
</dbReference>
<dbReference type="GO" id="GO:0006313">
    <property type="term" value="P:DNA transposition"/>
    <property type="evidence" value="ECO:0007669"/>
    <property type="project" value="InterPro"/>
</dbReference>
<accession>A0A096BDE0</accession>
<dbReference type="PANTHER" id="PTHR33258">
    <property type="entry name" value="TRANSPOSASE INSL FOR INSERTION SEQUENCE ELEMENT IS186A-RELATED"/>
    <property type="match status" value="1"/>
</dbReference>
<reference evidence="2 3" key="1">
    <citation type="submission" date="2014-07" db="EMBL/GenBank/DDBJ databases">
        <authorList>
            <person name="McCorrison J."/>
            <person name="Sanka R."/>
            <person name="Torralba M."/>
            <person name="Gillis M."/>
            <person name="Haft D.H."/>
            <person name="Methe B."/>
            <person name="Sutton G."/>
            <person name="Nelson K.E."/>
        </authorList>
    </citation>
    <scope>NUCLEOTIDE SEQUENCE [LARGE SCALE GENOMIC DNA]</scope>
    <source>
        <strain evidence="2 3">DNF00666</strain>
    </source>
</reference>
<dbReference type="SUPFAM" id="SSF53098">
    <property type="entry name" value="Ribonuclease H-like"/>
    <property type="match status" value="1"/>
</dbReference>
<proteinExistence type="predicted"/>
<evidence type="ECO:0000313" key="2">
    <source>
        <dbReference type="EMBL" id="KGF57150.1"/>
    </source>
</evidence>
<feature type="domain" description="Transposase IS4-like" evidence="1">
    <location>
        <begin position="2"/>
        <end position="169"/>
    </location>
</feature>
<dbReference type="EMBL" id="JRNS01000047">
    <property type="protein sequence ID" value="KGF57150.1"/>
    <property type="molecule type" value="Genomic_DNA"/>
</dbReference>
<dbReference type="AlphaFoldDB" id="A0A096BDE0"/>
<dbReference type="Pfam" id="PF01609">
    <property type="entry name" value="DDE_Tnp_1"/>
    <property type="match status" value="1"/>
</dbReference>
<dbReference type="GO" id="GO:0004803">
    <property type="term" value="F:transposase activity"/>
    <property type="evidence" value="ECO:0007669"/>
    <property type="project" value="InterPro"/>
</dbReference>
<dbReference type="PANTHER" id="PTHR33258:SF1">
    <property type="entry name" value="TRANSPOSASE INSL FOR INSERTION SEQUENCE ELEMENT IS186A-RELATED"/>
    <property type="match status" value="1"/>
</dbReference>
<organism evidence="2 3">
    <name type="scientific">Prevotella melaninogenica DNF00666</name>
    <dbReference type="NCBI Taxonomy" id="1401073"/>
    <lineage>
        <taxon>Bacteria</taxon>
        <taxon>Pseudomonadati</taxon>
        <taxon>Bacteroidota</taxon>
        <taxon>Bacteroidia</taxon>
        <taxon>Bacteroidales</taxon>
        <taxon>Prevotellaceae</taxon>
        <taxon>Prevotella</taxon>
    </lineage>
</organism>
<dbReference type="GO" id="GO:0003677">
    <property type="term" value="F:DNA binding"/>
    <property type="evidence" value="ECO:0007669"/>
    <property type="project" value="InterPro"/>
</dbReference>
<dbReference type="InterPro" id="IPR012337">
    <property type="entry name" value="RNaseH-like_sf"/>
</dbReference>
<name>A0A096BDE0_9BACT</name>
<gene>
    <name evidence="2" type="ORF">HMPREF0661_00570</name>
</gene>
<evidence type="ECO:0000313" key="3">
    <source>
        <dbReference type="Proteomes" id="UP000029578"/>
    </source>
</evidence>
<evidence type="ECO:0000259" key="1">
    <source>
        <dbReference type="Pfam" id="PF01609"/>
    </source>
</evidence>
<protein>
    <recommendedName>
        <fullName evidence="1">Transposase IS4-like domain-containing protein</fullName>
    </recommendedName>
</protein>